<dbReference type="InterPro" id="IPR011009">
    <property type="entry name" value="Kinase-like_dom_sf"/>
</dbReference>
<gene>
    <name evidence="2" type="ORF">H8E29_01180</name>
</gene>
<proteinExistence type="predicted"/>
<dbReference type="InterPro" id="IPR002575">
    <property type="entry name" value="Aminoglycoside_PTrfase"/>
</dbReference>
<evidence type="ECO:0000313" key="3">
    <source>
        <dbReference type="Proteomes" id="UP000614469"/>
    </source>
</evidence>
<evidence type="ECO:0000313" key="2">
    <source>
        <dbReference type="EMBL" id="MBC8333855.1"/>
    </source>
</evidence>
<name>A0A8J6TGU5_9CHLR</name>
<dbReference type="Pfam" id="PF01636">
    <property type="entry name" value="APH"/>
    <property type="match status" value="1"/>
</dbReference>
<accession>A0A8J6TGU5</accession>
<comment type="caution">
    <text evidence="2">The sequence shown here is derived from an EMBL/GenBank/DDBJ whole genome shotgun (WGS) entry which is preliminary data.</text>
</comment>
<dbReference type="SUPFAM" id="SSF56112">
    <property type="entry name" value="Protein kinase-like (PK-like)"/>
    <property type="match status" value="1"/>
</dbReference>
<feature type="domain" description="Aminoglycoside phosphotransferase" evidence="1">
    <location>
        <begin position="7"/>
        <end position="186"/>
    </location>
</feature>
<dbReference type="Proteomes" id="UP000614469">
    <property type="component" value="Unassembled WGS sequence"/>
</dbReference>
<dbReference type="EMBL" id="JACNJN010000028">
    <property type="protein sequence ID" value="MBC8333855.1"/>
    <property type="molecule type" value="Genomic_DNA"/>
</dbReference>
<evidence type="ECO:0000259" key="1">
    <source>
        <dbReference type="Pfam" id="PF01636"/>
    </source>
</evidence>
<protein>
    <submittedName>
        <fullName evidence="2">Phosphotransferase</fullName>
    </submittedName>
</protein>
<dbReference type="Gene3D" id="3.90.1200.10">
    <property type="match status" value="1"/>
</dbReference>
<dbReference type="AlphaFoldDB" id="A0A8J6TGU5"/>
<sequence length="262" mass="28958">MMKGALIGRGRLAEVYAWGDDQALKLFYQGRSSTWVKNEASLSRIAFETGVNTPAVGEVIEVEGRHGILFERVDGIPMLAEMSAKPWILIRAARILAEEHASMHEKTVHNLPTQRQLMEQSILSASALSPAKQEAAINAVRQLPTGNKLCHGDFHPDNILMSTRGAVTIDWTTANMGNPLADLARSSLILQLGDLPPGTPAMTRRMVSAGRGLFHKTYLKHYFELRPENQEQFVAWWTPTVAARLGDGIPEEKEQLLSLLAL</sequence>
<reference evidence="2 3" key="1">
    <citation type="submission" date="2020-08" db="EMBL/GenBank/DDBJ databases">
        <title>Bridging the membrane lipid divide: bacteria of the FCB group superphylum have the potential to synthesize archaeal ether lipids.</title>
        <authorList>
            <person name="Villanueva L."/>
            <person name="Von Meijenfeldt F.A.B."/>
            <person name="Westbye A.B."/>
            <person name="Yadav S."/>
            <person name="Hopmans E.C."/>
            <person name="Dutilh B.E."/>
            <person name="Sinninghe Damste J.S."/>
        </authorList>
    </citation>
    <scope>NUCLEOTIDE SEQUENCE [LARGE SCALE GENOMIC DNA]</scope>
    <source>
        <strain evidence="2">NIOZ-UU36</strain>
    </source>
</reference>
<organism evidence="2 3">
    <name type="scientific">Candidatus Desulfolinea nitratireducens</name>
    <dbReference type="NCBI Taxonomy" id="2841698"/>
    <lineage>
        <taxon>Bacteria</taxon>
        <taxon>Bacillati</taxon>
        <taxon>Chloroflexota</taxon>
        <taxon>Anaerolineae</taxon>
        <taxon>Anaerolineales</taxon>
        <taxon>Anaerolineales incertae sedis</taxon>
        <taxon>Candidatus Desulfolinea</taxon>
    </lineage>
</organism>